<dbReference type="GO" id="GO:0016020">
    <property type="term" value="C:membrane"/>
    <property type="evidence" value="ECO:0007669"/>
    <property type="project" value="UniProtKB-SubCell"/>
</dbReference>
<evidence type="ECO:0000259" key="5">
    <source>
        <dbReference type="PROSITE" id="PS52015"/>
    </source>
</evidence>
<protein>
    <recommendedName>
        <fullName evidence="5">TonB C-terminal domain-containing protein</fullName>
    </recommendedName>
</protein>
<name>A0A829Y5X7_9GAMM</name>
<sequence>MNMLTTGLAILAATTAIPLTTAISASCGMRVVHSDTDFPERSQLRGQKGTVLINVTLDADGRATGADVERSSGHLLLDLAAKRSVLEKWQFDVSHCSHTFPATHQVAVEYRNEEYE</sequence>
<dbReference type="EMBL" id="BLJN01000001">
    <property type="protein sequence ID" value="GFE78032.1"/>
    <property type="molecule type" value="Genomic_DNA"/>
</dbReference>
<dbReference type="Pfam" id="PF03544">
    <property type="entry name" value="TonB_C"/>
    <property type="match status" value="1"/>
</dbReference>
<evidence type="ECO:0000256" key="3">
    <source>
        <dbReference type="ARBA" id="ARBA00022989"/>
    </source>
</evidence>
<dbReference type="InterPro" id="IPR037682">
    <property type="entry name" value="TonB_C"/>
</dbReference>
<evidence type="ECO:0000256" key="1">
    <source>
        <dbReference type="ARBA" id="ARBA00004167"/>
    </source>
</evidence>
<dbReference type="InterPro" id="IPR006260">
    <property type="entry name" value="TonB/TolA_C"/>
</dbReference>
<feature type="domain" description="TonB C-terminal" evidence="5">
    <location>
        <begin position="23"/>
        <end position="116"/>
    </location>
</feature>
<evidence type="ECO:0000313" key="6">
    <source>
        <dbReference type="EMBL" id="GFE78032.1"/>
    </source>
</evidence>
<dbReference type="AlphaFoldDB" id="A0A829Y5X7"/>
<comment type="subcellular location">
    <subcellularLocation>
        <location evidence="1">Membrane</location>
        <topology evidence="1">Single-pass membrane protein</topology>
    </subcellularLocation>
</comment>
<keyword evidence="2" id="KW-0812">Transmembrane</keyword>
<keyword evidence="7" id="KW-1185">Reference proteome</keyword>
<dbReference type="SUPFAM" id="SSF74653">
    <property type="entry name" value="TolA/TonB C-terminal domain"/>
    <property type="match status" value="1"/>
</dbReference>
<dbReference type="PROSITE" id="PS52015">
    <property type="entry name" value="TONB_CTD"/>
    <property type="match status" value="1"/>
</dbReference>
<gene>
    <name evidence="6" type="ORF">GCM10011487_00320</name>
</gene>
<evidence type="ECO:0000313" key="7">
    <source>
        <dbReference type="Proteomes" id="UP000445000"/>
    </source>
</evidence>
<proteinExistence type="predicted"/>
<keyword evidence="3" id="KW-1133">Transmembrane helix</keyword>
<keyword evidence="4" id="KW-0472">Membrane</keyword>
<dbReference type="NCBIfam" id="TIGR01352">
    <property type="entry name" value="tonB_Cterm"/>
    <property type="match status" value="1"/>
</dbReference>
<dbReference type="Proteomes" id="UP000445000">
    <property type="component" value="Unassembled WGS sequence"/>
</dbReference>
<reference evidence="7" key="1">
    <citation type="submission" date="2020-01" db="EMBL/GenBank/DDBJ databases">
        <title>'Steroidobacter agaridevorans' sp. nov., agar-degrading bacteria isolated from rhizosphere soils.</title>
        <authorList>
            <person name="Ikenaga M."/>
            <person name="Kataoka M."/>
            <person name="Murouchi A."/>
            <person name="Katsuragi S."/>
            <person name="Sakai M."/>
        </authorList>
    </citation>
    <scope>NUCLEOTIDE SEQUENCE [LARGE SCALE GENOMIC DNA]</scope>
    <source>
        <strain evidence="7">YU21-B</strain>
    </source>
</reference>
<dbReference type="GO" id="GO:0055085">
    <property type="term" value="P:transmembrane transport"/>
    <property type="evidence" value="ECO:0007669"/>
    <property type="project" value="InterPro"/>
</dbReference>
<evidence type="ECO:0000256" key="2">
    <source>
        <dbReference type="ARBA" id="ARBA00022692"/>
    </source>
</evidence>
<evidence type="ECO:0000256" key="4">
    <source>
        <dbReference type="ARBA" id="ARBA00023136"/>
    </source>
</evidence>
<comment type="caution">
    <text evidence="6">The sequence shown here is derived from an EMBL/GenBank/DDBJ whole genome shotgun (WGS) entry which is preliminary data.</text>
</comment>
<organism evidence="6 7">
    <name type="scientific">Steroidobacter agaridevorans</name>
    <dbReference type="NCBI Taxonomy" id="2695856"/>
    <lineage>
        <taxon>Bacteria</taxon>
        <taxon>Pseudomonadati</taxon>
        <taxon>Pseudomonadota</taxon>
        <taxon>Gammaproteobacteria</taxon>
        <taxon>Steroidobacterales</taxon>
        <taxon>Steroidobacteraceae</taxon>
        <taxon>Steroidobacter</taxon>
    </lineage>
</organism>
<accession>A0A829Y5X7</accession>
<dbReference type="Gene3D" id="3.30.1150.10">
    <property type="match status" value="1"/>
</dbReference>
<dbReference type="RefSeq" id="WP_161809973.1">
    <property type="nucleotide sequence ID" value="NZ_BLJN01000001.1"/>
</dbReference>